<dbReference type="GO" id="GO:0043041">
    <property type="term" value="P:amino acid activation for nonribosomal peptide biosynthetic process"/>
    <property type="evidence" value="ECO:0007669"/>
    <property type="project" value="TreeGrafter"/>
</dbReference>
<organism evidence="4 5">
    <name type="scientific">Nocardia tenerifensis</name>
    <dbReference type="NCBI Taxonomy" id="228006"/>
    <lineage>
        <taxon>Bacteria</taxon>
        <taxon>Bacillati</taxon>
        <taxon>Actinomycetota</taxon>
        <taxon>Actinomycetes</taxon>
        <taxon>Mycobacteriales</taxon>
        <taxon>Nocardiaceae</taxon>
        <taxon>Nocardia</taxon>
    </lineage>
</organism>
<evidence type="ECO:0000259" key="2">
    <source>
        <dbReference type="Pfam" id="PF00501"/>
    </source>
</evidence>
<dbReference type="Pfam" id="PF13193">
    <property type="entry name" value="AMP-binding_C"/>
    <property type="match status" value="1"/>
</dbReference>
<dbReference type="SUPFAM" id="SSF56801">
    <property type="entry name" value="Acetyl-CoA synthetase-like"/>
    <property type="match status" value="1"/>
</dbReference>
<dbReference type="NCBIfam" id="TIGR01733">
    <property type="entry name" value="AA-adenyl-dom"/>
    <property type="match status" value="1"/>
</dbReference>
<dbReference type="Gene3D" id="3.40.50.12780">
    <property type="entry name" value="N-terminal domain of ligase-like"/>
    <property type="match status" value="1"/>
</dbReference>
<dbReference type="GO" id="GO:0005737">
    <property type="term" value="C:cytoplasm"/>
    <property type="evidence" value="ECO:0007669"/>
    <property type="project" value="TreeGrafter"/>
</dbReference>
<protein>
    <submittedName>
        <fullName evidence="4">Amino acid adenylation domain-containing protein</fullName>
    </submittedName>
</protein>
<comment type="caution">
    <text evidence="4">The sequence shown here is derived from an EMBL/GenBank/DDBJ whole genome shotgun (WGS) entry which is preliminary data.</text>
</comment>
<evidence type="ECO:0000313" key="5">
    <source>
        <dbReference type="Proteomes" id="UP000247569"/>
    </source>
</evidence>
<dbReference type="InterPro" id="IPR045851">
    <property type="entry name" value="AMP-bd_C_sf"/>
</dbReference>
<dbReference type="Proteomes" id="UP000247569">
    <property type="component" value="Unassembled WGS sequence"/>
</dbReference>
<keyword evidence="1" id="KW-0175">Coiled coil</keyword>
<dbReference type="Pfam" id="PF00501">
    <property type="entry name" value="AMP-binding"/>
    <property type="match status" value="1"/>
</dbReference>
<proteinExistence type="predicted"/>
<dbReference type="AlphaFoldDB" id="A0A318K0C6"/>
<feature type="domain" description="AMP-binding enzyme C-terminal" evidence="3">
    <location>
        <begin position="421"/>
        <end position="495"/>
    </location>
</feature>
<reference evidence="4 5" key="1">
    <citation type="submission" date="2018-05" db="EMBL/GenBank/DDBJ databases">
        <title>Genomic Encyclopedia of Type Strains, Phase IV (KMG-IV): sequencing the most valuable type-strain genomes for metagenomic binning, comparative biology and taxonomic classification.</title>
        <authorList>
            <person name="Goeker M."/>
        </authorList>
    </citation>
    <scope>NUCLEOTIDE SEQUENCE [LARGE SCALE GENOMIC DNA]</scope>
    <source>
        <strain evidence="4 5">DSM 44704</strain>
    </source>
</reference>
<sequence>MSDGISTEKTMLVHEMVAAQAAAHPNIIALRWPGGELTYKQVHASIQRFARHLSGTRRAALLNDRSPELVIAILAVLAGGGGCVPLDNTYPKRRLDHMLADSGADTLLCRSHLADLVTIPTGCRLEILDDVIKDIDQADEPQFATEISAEDAVYVTYTSGSTGWPKGVAMPHRAISNFISWQVADSGSAVGWNTLQLWPFSVDVAFTEIFSTWASGGTVVLVTEDTRRDWGSLLRYVEEQQIHRIWLSFTTLYQLIEAAHEIKLYPASIREVITAGDQLRINDSVRDFFARTGAQLQNQYGMTECSIVTAKTLSGDPRDWPDRPSIGTALPNIVVEVVGEDMRPVPVGEEGEICIGGVCVPEGYLNLPELTAERFPFWQGRGARAYMSGDIGRLLPSGEIEFLGRRDTQVKINSARIELEEIEAQLRALESVRDALVTAHDETDEQFLAAHCILAEGFDLEAEQLRRELADVLPRHFVPARYYQVDSFPFTHVGKVDRDALARTVSR</sequence>
<dbReference type="InterPro" id="IPR025110">
    <property type="entry name" value="AMP-bd_C"/>
</dbReference>
<dbReference type="Gene3D" id="3.30.300.30">
    <property type="match status" value="1"/>
</dbReference>
<dbReference type="InterPro" id="IPR000873">
    <property type="entry name" value="AMP-dep_synth/lig_dom"/>
</dbReference>
<dbReference type="GO" id="GO:0031177">
    <property type="term" value="F:phosphopantetheine binding"/>
    <property type="evidence" value="ECO:0007669"/>
    <property type="project" value="TreeGrafter"/>
</dbReference>
<dbReference type="PANTHER" id="PTHR45527:SF1">
    <property type="entry name" value="FATTY ACID SYNTHASE"/>
    <property type="match status" value="1"/>
</dbReference>
<feature type="domain" description="AMP-dependent synthetase/ligase" evidence="2">
    <location>
        <begin position="18"/>
        <end position="365"/>
    </location>
</feature>
<accession>A0A318K0C6</accession>
<gene>
    <name evidence="4" type="ORF">DFR70_10589</name>
</gene>
<evidence type="ECO:0000313" key="4">
    <source>
        <dbReference type="EMBL" id="PXX63907.1"/>
    </source>
</evidence>
<dbReference type="InterPro" id="IPR042099">
    <property type="entry name" value="ANL_N_sf"/>
</dbReference>
<evidence type="ECO:0000256" key="1">
    <source>
        <dbReference type="SAM" id="Coils"/>
    </source>
</evidence>
<name>A0A318K0C6_9NOCA</name>
<dbReference type="InterPro" id="IPR010071">
    <property type="entry name" value="AA_adenyl_dom"/>
</dbReference>
<keyword evidence="5" id="KW-1185">Reference proteome</keyword>
<dbReference type="EMBL" id="QJKF01000005">
    <property type="protein sequence ID" value="PXX63907.1"/>
    <property type="molecule type" value="Genomic_DNA"/>
</dbReference>
<feature type="coiled-coil region" evidence="1">
    <location>
        <begin position="405"/>
        <end position="439"/>
    </location>
</feature>
<evidence type="ECO:0000259" key="3">
    <source>
        <dbReference type="Pfam" id="PF13193"/>
    </source>
</evidence>
<dbReference type="PROSITE" id="PS00455">
    <property type="entry name" value="AMP_BINDING"/>
    <property type="match status" value="1"/>
</dbReference>
<dbReference type="PANTHER" id="PTHR45527">
    <property type="entry name" value="NONRIBOSOMAL PEPTIDE SYNTHETASE"/>
    <property type="match status" value="1"/>
</dbReference>
<dbReference type="InterPro" id="IPR020845">
    <property type="entry name" value="AMP-binding_CS"/>
</dbReference>
<dbReference type="GO" id="GO:0044550">
    <property type="term" value="P:secondary metabolite biosynthetic process"/>
    <property type="evidence" value="ECO:0007669"/>
    <property type="project" value="TreeGrafter"/>
</dbReference>